<feature type="domain" description="Pepsin inhibitor-3-like repeated" evidence="8">
    <location>
        <begin position="25"/>
        <end position="74"/>
    </location>
</feature>
<evidence type="ECO:0000256" key="6">
    <source>
        <dbReference type="SAM" id="Coils"/>
    </source>
</evidence>
<dbReference type="PANTHER" id="PTHR37969:SF4">
    <property type="entry name" value="PEPSIN INHIBITOR-3-LIKE REPEATED DOMAIN-CONTAINING PROTEIN"/>
    <property type="match status" value="1"/>
</dbReference>
<keyword evidence="4 7" id="KW-0732">Signal</keyword>
<accession>A0A8S1H059</accession>
<reference evidence="9" key="1">
    <citation type="submission" date="2020-10" db="EMBL/GenBank/DDBJ databases">
        <authorList>
            <person name="Kikuchi T."/>
        </authorList>
    </citation>
    <scope>NUCLEOTIDE SEQUENCE</scope>
    <source>
        <strain evidence="9">NKZ352</strain>
    </source>
</reference>
<evidence type="ECO:0000313" key="10">
    <source>
        <dbReference type="Proteomes" id="UP000835052"/>
    </source>
</evidence>
<organism evidence="9 10">
    <name type="scientific">Caenorhabditis auriculariae</name>
    <dbReference type="NCBI Taxonomy" id="2777116"/>
    <lineage>
        <taxon>Eukaryota</taxon>
        <taxon>Metazoa</taxon>
        <taxon>Ecdysozoa</taxon>
        <taxon>Nematoda</taxon>
        <taxon>Chromadorea</taxon>
        <taxon>Rhabditida</taxon>
        <taxon>Rhabditina</taxon>
        <taxon>Rhabditomorpha</taxon>
        <taxon>Rhabditoidea</taxon>
        <taxon>Rhabditidae</taxon>
        <taxon>Peloderinae</taxon>
        <taxon>Caenorhabditis</taxon>
    </lineage>
</organism>
<comment type="similarity">
    <text evidence="2">Belongs to the protease inhibitor I33 family.</text>
</comment>
<evidence type="ECO:0000256" key="2">
    <source>
        <dbReference type="ARBA" id="ARBA00008019"/>
    </source>
</evidence>
<keyword evidence="3" id="KW-0964">Secreted</keyword>
<proteinExistence type="inferred from homology"/>
<dbReference type="SUPFAM" id="SSF55149">
    <property type="entry name" value="Pepsin inhibitor-3"/>
    <property type="match status" value="1"/>
</dbReference>
<dbReference type="InterPro" id="IPR010480">
    <property type="entry name" value="Pepsin-I3"/>
</dbReference>
<dbReference type="PROSITE" id="PS51257">
    <property type="entry name" value="PROKAR_LIPOPROTEIN"/>
    <property type="match status" value="1"/>
</dbReference>
<keyword evidence="10" id="KW-1185">Reference proteome</keyword>
<comment type="subcellular location">
    <subcellularLocation>
        <location evidence="1">Secreted</location>
    </subcellularLocation>
</comment>
<dbReference type="InterPro" id="IPR051901">
    <property type="entry name" value="Protease_Inhibitor_I33"/>
</dbReference>
<comment type="caution">
    <text evidence="9">The sequence shown here is derived from an EMBL/GenBank/DDBJ whole genome shotgun (WGS) entry which is preliminary data.</text>
</comment>
<name>A0A8S1H059_9PELO</name>
<evidence type="ECO:0000256" key="4">
    <source>
        <dbReference type="ARBA" id="ARBA00022729"/>
    </source>
</evidence>
<dbReference type="OrthoDB" id="5807244at2759"/>
<keyword evidence="5" id="KW-1015">Disulfide bond</keyword>
<feature type="coiled-coil region" evidence="6">
    <location>
        <begin position="47"/>
        <end position="74"/>
    </location>
</feature>
<dbReference type="InterPro" id="IPR038412">
    <property type="entry name" value="Pepsin-I3_sf"/>
</dbReference>
<feature type="signal peptide" evidence="7">
    <location>
        <begin position="1"/>
        <end position="16"/>
    </location>
</feature>
<gene>
    <name evidence="9" type="ORF">CAUJ_LOCUS4870</name>
</gene>
<keyword evidence="6" id="KW-0175">Coiled coil</keyword>
<feature type="chain" id="PRO_5035744374" description="Pepsin inhibitor-3-like repeated domain-containing protein" evidence="7">
    <location>
        <begin position="17"/>
        <end position="168"/>
    </location>
</feature>
<feature type="domain" description="Pepsin inhibitor-3-like repeated" evidence="8">
    <location>
        <begin position="92"/>
        <end position="141"/>
    </location>
</feature>
<evidence type="ECO:0000256" key="5">
    <source>
        <dbReference type="ARBA" id="ARBA00023157"/>
    </source>
</evidence>
<protein>
    <recommendedName>
        <fullName evidence="8">Pepsin inhibitor-3-like repeated domain-containing protein</fullName>
    </recommendedName>
</protein>
<evidence type="ECO:0000256" key="1">
    <source>
        <dbReference type="ARBA" id="ARBA00004613"/>
    </source>
</evidence>
<dbReference type="AlphaFoldDB" id="A0A8S1H059"/>
<dbReference type="Proteomes" id="UP000835052">
    <property type="component" value="Unassembled WGS sequence"/>
</dbReference>
<evidence type="ECO:0000259" key="8">
    <source>
        <dbReference type="Pfam" id="PF06394"/>
    </source>
</evidence>
<sequence>MLRLAVFSALFGLTSTFNFNAGLSTGLGCLVTKNMLFSQGNFIRFLKKEEMDQYKKYKKEAAAFKAKIDDAFDKAEENEAKNATVPPMPVKPSMPAFCTGPDTTLYIFGSCSVQNNKIYINKNFARDLDEAEKKKMSDFIALMASQMPGSTPPKPQKGLEFCTELNFL</sequence>
<evidence type="ECO:0000256" key="7">
    <source>
        <dbReference type="SAM" id="SignalP"/>
    </source>
</evidence>
<dbReference type="GO" id="GO:0005576">
    <property type="term" value="C:extracellular region"/>
    <property type="evidence" value="ECO:0007669"/>
    <property type="project" value="UniProtKB-SubCell"/>
</dbReference>
<dbReference type="EMBL" id="CAJGYM010000009">
    <property type="protein sequence ID" value="CAD6188951.1"/>
    <property type="molecule type" value="Genomic_DNA"/>
</dbReference>
<evidence type="ECO:0000256" key="3">
    <source>
        <dbReference type="ARBA" id="ARBA00022525"/>
    </source>
</evidence>
<evidence type="ECO:0000313" key="9">
    <source>
        <dbReference type="EMBL" id="CAD6188951.1"/>
    </source>
</evidence>
<dbReference type="PANTHER" id="PTHR37969">
    <property type="entry name" value="PROTEIN CBG07421-RELATED"/>
    <property type="match status" value="1"/>
</dbReference>
<dbReference type="Gene3D" id="3.30.1120.50">
    <property type="entry name" value="Pepsin inhibitor-3"/>
    <property type="match status" value="2"/>
</dbReference>
<dbReference type="Pfam" id="PF06394">
    <property type="entry name" value="Pepsin-I3"/>
    <property type="match status" value="2"/>
</dbReference>